<dbReference type="OrthoDB" id="6784185at2759"/>
<proteinExistence type="predicted"/>
<dbReference type="EMBL" id="BGPR01049222">
    <property type="protein sequence ID" value="GBO26204.1"/>
    <property type="molecule type" value="Genomic_DNA"/>
</dbReference>
<dbReference type="EMBL" id="BGPR01049212">
    <property type="protein sequence ID" value="GBO26192.1"/>
    <property type="molecule type" value="Genomic_DNA"/>
</dbReference>
<comment type="caution">
    <text evidence="2">The sequence shown here is derived from an EMBL/GenBank/DDBJ whole genome shotgun (WGS) entry which is preliminary data.</text>
</comment>
<sequence length="124" mass="13719">MIYRATGPISGGSSVESGFDLELSGPKAETLPLGLRGRYVLYLSDRRTSAWADRETDGLKDRQADGQTYGQTNKETGWHAFCKLRDITNSQVRDAAADAIKPGNDKVDEINIKYYQATMIRTEG</sequence>
<evidence type="ECO:0000313" key="1">
    <source>
        <dbReference type="EMBL" id="GBO26192.1"/>
    </source>
</evidence>
<evidence type="ECO:0000313" key="2">
    <source>
        <dbReference type="EMBL" id="GBO26204.1"/>
    </source>
</evidence>
<keyword evidence="3" id="KW-1185">Reference proteome</keyword>
<name>A0A4Y2VPY6_ARAVE</name>
<protein>
    <submittedName>
        <fullName evidence="2">Uncharacterized protein</fullName>
    </submittedName>
</protein>
<dbReference type="Proteomes" id="UP000499080">
    <property type="component" value="Unassembled WGS sequence"/>
</dbReference>
<reference evidence="2 3" key="1">
    <citation type="journal article" date="2019" name="Sci. Rep.">
        <title>Orb-weaving spider Araneus ventricosus genome elucidates the spidroin gene catalogue.</title>
        <authorList>
            <person name="Kono N."/>
            <person name="Nakamura H."/>
            <person name="Ohtoshi R."/>
            <person name="Moran D.A.P."/>
            <person name="Shinohara A."/>
            <person name="Yoshida Y."/>
            <person name="Fujiwara M."/>
            <person name="Mori M."/>
            <person name="Tomita M."/>
            <person name="Arakawa K."/>
        </authorList>
    </citation>
    <scope>NUCLEOTIDE SEQUENCE [LARGE SCALE GENOMIC DNA]</scope>
</reference>
<evidence type="ECO:0000313" key="3">
    <source>
        <dbReference type="Proteomes" id="UP000499080"/>
    </source>
</evidence>
<gene>
    <name evidence="1" type="ORF">AVEN_168987_1</name>
    <name evidence="2" type="ORF">AVEN_45059_1</name>
</gene>
<dbReference type="AlphaFoldDB" id="A0A4Y2VPY6"/>
<organism evidence="2 3">
    <name type="scientific">Araneus ventricosus</name>
    <name type="common">Orbweaver spider</name>
    <name type="synonym">Epeira ventricosa</name>
    <dbReference type="NCBI Taxonomy" id="182803"/>
    <lineage>
        <taxon>Eukaryota</taxon>
        <taxon>Metazoa</taxon>
        <taxon>Ecdysozoa</taxon>
        <taxon>Arthropoda</taxon>
        <taxon>Chelicerata</taxon>
        <taxon>Arachnida</taxon>
        <taxon>Araneae</taxon>
        <taxon>Araneomorphae</taxon>
        <taxon>Entelegynae</taxon>
        <taxon>Araneoidea</taxon>
        <taxon>Araneidae</taxon>
        <taxon>Araneus</taxon>
    </lineage>
</organism>
<accession>A0A4Y2VPY6</accession>